<dbReference type="AlphaFoldDB" id="A0A2U3EEJ9"/>
<accession>A0A2U3EEJ9</accession>
<reference evidence="3 4" key="1">
    <citation type="journal article" date="2016" name="Front. Microbiol.">
        <title>Genome and transcriptome sequences reveal the specific parasitism of the nematophagous Purpureocillium lilacinum 36-1.</title>
        <authorList>
            <person name="Xie J."/>
            <person name="Li S."/>
            <person name="Mo C."/>
            <person name="Xiao X."/>
            <person name="Peng D."/>
            <person name="Wang G."/>
            <person name="Xiao Y."/>
        </authorList>
    </citation>
    <scope>NUCLEOTIDE SEQUENCE [LARGE SCALE GENOMIC DNA]</scope>
    <source>
        <strain evidence="3 4">36-1</strain>
    </source>
</reference>
<feature type="region of interest" description="Disordered" evidence="1">
    <location>
        <begin position="661"/>
        <end position="697"/>
    </location>
</feature>
<feature type="domain" description="DUF7707" evidence="2">
    <location>
        <begin position="558"/>
        <end position="661"/>
    </location>
</feature>
<dbReference type="PANTHER" id="PTHR38118:SF2">
    <property type="entry name" value="CDP-ALCOHOL PHOSPHATIDYLTRANSFERASE PROTEIN"/>
    <property type="match status" value="1"/>
</dbReference>
<name>A0A2U3EEJ9_PURLI</name>
<feature type="compositionally biased region" description="Low complexity" evidence="1">
    <location>
        <begin position="665"/>
        <end position="686"/>
    </location>
</feature>
<dbReference type="PANTHER" id="PTHR38118">
    <property type="entry name" value="ANCHORED CELL WALL PROTEIN 11-RELATED"/>
    <property type="match status" value="1"/>
</dbReference>
<gene>
    <name evidence="3" type="ORF">PCL_09951</name>
</gene>
<sequence length="726" mass="77304">MLLIRSILQSRYPLALERSTVTLSLQWLAFCTLGEFQDGRSATFSSKLSLPLGWRTELDPGRRHAYPLPASGPPAVLAGLPLPLALRSFSCSMARRRRRAPRAPPHLWLALFERAARSLRGGKRGWWEWAGLLVVDDADVFSGRTLGRSRVKAFGRPRNPPSISNTGDALVGVRSGGLLGRRLKLAGASQHRRPEQRGPGGQRAPDRPPLTSMGGMVDPGAVVLAQSGSTPTKLGRGTGSAVRLASETGHTTMTTLQQQAITYLGTTLCPCIQWMGPTSVPLSTYQSTLLVTCDAAAPKQPGAVAHDAASCSIPSRAAWPLVSFSRPFRGGERGANGDGGAEAARESRPSRDGLPSCATTAAAASSYGAARPRYQEPPQQGSGLGFQTPRSFGAAGRWQVGRTVGDGELQYKYRTGPCHAGLLLHSFSSPPCPVLPSVCLASPRLSLRPGAVSLLAAEHSLSISPALCPVASARSLPSFTCENQRPVLLLLDKQRPRRRCPSENWTLTAKCSLISAQPVDAWHRSLYLYTFTPVTMHFLRSGVLAVVATLAAVAQGDYSIDPDSVPLSTRQAWCRNEQTTCPIICQQMEPQKTLVNTCDPETLTYGCLCGNNQRPNVSEYTLTLPYFVCQEWGNQCVKACGNDNKCASACREKHPCGATDPKKYTSTASTSTPTATTTDANTIFTAPGGGSGSSSDKKGAAVALEVGQAYGLVMVMAGLFAGFALL</sequence>
<feature type="region of interest" description="Disordered" evidence="1">
    <location>
        <begin position="186"/>
        <end position="217"/>
    </location>
</feature>
<organism evidence="3 4">
    <name type="scientific">Purpureocillium lilacinum</name>
    <name type="common">Paecilomyces lilacinus</name>
    <dbReference type="NCBI Taxonomy" id="33203"/>
    <lineage>
        <taxon>Eukaryota</taxon>
        <taxon>Fungi</taxon>
        <taxon>Dikarya</taxon>
        <taxon>Ascomycota</taxon>
        <taxon>Pezizomycotina</taxon>
        <taxon>Sordariomycetes</taxon>
        <taxon>Hypocreomycetidae</taxon>
        <taxon>Hypocreales</taxon>
        <taxon>Ophiocordycipitaceae</taxon>
        <taxon>Purpureocillium</taxon>
    </lineage>
</organism>
<feature type="region of interest" description="Disordered" evidence="1">
    <location>
        <begin position="330"/>
        <end position="388"/>
    </location>
</feature>
<dbReference type="EMBL" id="LCWV01000005">
    <property type="protein sequence ID" value="PWI72936.1"/>
    <property type="molecule type" value="Genomic_DNA"/>
</dbReference>
<dbReference type="Proteomes" id="UP000245956">
    <property type="component" value="Unassembled WGS sequence"/>
</dbReference>
<dbReference type="InterPro" id="IPR056124">
    <property type="entry name" value="DUF7707"/>
</dbReference>
<dbReference type="Pfam" id="PF24808">
    <property type="entry name" value="DUF7707"/>
    <property type="match status" value="1"/>
</dbReference>
<evidence type="ECO:0000313" key="4">
    <source>
        <dbReference type="Proteomes" id="UP000245956"/>
    </source>
</evidence>
<evidence type="ECO:0000313" key="3">
    <source>
        <dbReference type="EMBL" id="PWI72936.1"/>
    </source>
</evidence>
<evidence type="ECO:0000256" key="1">
    <source>
        <dbReference type="SAM" id="MobiDB-lite"/>
    </source>
</evidence>
<comment type="caution">
    <text evidence="3">The sequence shown here is derived from an EMBL/GenBank/DDBJ whole genome shotgun (WGS) entry which is preliminary data.</text>
</comment>
<proteinExistence type="predicted"/>
<protein>
    <recommendedName>
        <fullName evidence="2">DUF7707 domain-containing protein</fullName>
    </recommendedName>
</protein>
<evidence type="ECO:0000259" key="2">
    <source>
        <dbReference type="Pfam" id="PF24808"/>
    </source>
</evidence>
<feature type="compositionally biased region" description="Low complexity" evidence="1">
    <location>
        <begin position="358"/>
        <end position="370"/>
    </location>
</feature>